<feature type="transmembrane region" description="Helical" evidence="5">
    <location>
        <begin position="129"/>
        <end position="151"/>
    </location>
</feature>
<dbReference type="GO" id="GO:0005886">
    <property type="term" value="C:plasma membrane"/>
    <property type="evidence" value="ECO:0007669"/>
    <property type="project" value="UniProtKB-ARBA"/>
</dbReference>
<dbReference type="PANTHER" id="PTHR33514">
    <property type="entry name" value="PROTEIN ABCI12, CHLOROPLASTIC"/>
    <property type="match status" value="1"/>
</dbReference>
<dbReference type="AlphaFoldDB" id="A0A6H9WR86"/>
<comment type="caution">
    <text evidence="6">The sequence shown here is derived from an EMBL/GenBank/DDBJ whole genome shotgun (WGS) entry which is preliminary data.</text>
</comment>
<evidence type="ECO:0000256" key="5">
    <source>
        <dbReference type="SAM" id="Phobius"/>
    </source>
</evidence>
<proteinExistence type="predicted"/>
<dbReference type="Proteomes" id="UP000431744">
    <property type="component" value="Unassembled WGS sequence"/>
</dbReference>
<feature type="transmembrane region" description="Helical" evidence="5">
    <location>
        <begin position="21"/>
        <end position="38"/>
    </location>
</feature>
<dbReference type="EMBL" id="WBJY01000001">
    <property type="protein sequence ID" value="KAB1650151.1"/>
    <property type="molecule type" value="Genomic_DNA"/>
</dbReference>
<keyword evidence="3 5" id="KW-1133">Transmembrane helix</keyword>
<feature type="transmembrane region" description="Helical" evidence="5">
    <location>
        <begin position="69"/>
        <end position="86"/>
    </location>
</feature>
<dbReference type="OrthoDB" id="509049at2"/>
<protein>
    <submittedName>
        <fullName evidence="6">Energy-coupling factor transporter transmembrane protein EcfT</fullName>
    </submittedName>
</protein>
<sequence length="198" mass="20981">MIALYRAGTSPLHRSPAWVKLAGLAAIAVAISFFGAWWPGLGGAAAAVVVGFLVAGLGWRELGRQMVGIRWLVLLLVASQLVFLPIPEALANTLRVTLVVLLAALLTLTTPMSELLDTLTAMLSPLERIGVPTAQVSLTIALAVTTIPVLASLSRQLLDAQRARTGRLRLRAFVVPMLVLSLKHADELADALRARGVA</sequence>
<comment type="subcellular location">
    <subcellularLocation>
        <location evidence="1">Membrane</location>
        <topology evidence="1">Multi-pass membrane protein</topology>
    </subcellularLocation>
</comment>
<dbReference type="CDD" id="cd16914">
    <property type="entry name" value="EcfT"/>
    <property type="match status" value="1"/>
</dbReference>
<evidence type="ECO:0000256" key="1">
    <source>
        <dbReference type="ARBA" id="ARBA00004141"/>
    </source>
</evidence>
<evidence type="ECO:0000313" key="6">
    <source>
        <dbReference type="EMBL" id="KAB1650151.1"/>
    </source>
</evidence>
<evidence type="ECO:0000256" key="2">
    <source>
        <dbReference type="ARBA" id="ARBA00022692"/>
    </source>
</evidence>
<organism evidence="6 7">
    <name type="scientific">Pseudoclavibacter endophyticus</name>
    <dbReference type="NCBI Taxonomy" id="1778590"/>
    <lineage>
        <taxon>Bacteria</taxon>
        <taxon>Bacillati</taxon>
        <taxon>Actinomycetota</taxon>
        <taxon>Actinomycetes</taxon>
        <taxon>Micrococcales</taxon>
        <taxon>Microbacteriaceae</taxon>
        <taxon>Pseudoclavibacter</taxon>
    </lineage>
</organism>
<evidence type="ECO:0000313" key="7">
    <source>
        <dbReference type="Proteomes" id="UP000431744"/>
    </source>
</evidence>
<keyword evidence="4 5" id="KW-0472">Membrane</keyword>
<dbReference type="RefSeq" id="WP_158028735.1">
    <property type="nucleotide sequence ID" value="NZ_BMHG01000001.1"/>
</dbReference>
<dbReference type="PANTHER" id="PTHR33514:SF13">
    <property type="entry name" value="PROTEIN ABCI12, CHLOROPLASTIC"/>
    <property type="match status" value="1"/>
</dbReference>
<name>A0A6H9WR86_9MICO</name>
<reference evidence="6 7" key="1">
    <citation type="submission" date="2019-09" db="EMBL/GenBank/DDBJ databases">
        <title>Phylogeny of genus Pseudoclavibacter and closely related genus.</title>
        <authorList>
            <person name="Li Y."/>
        </authorList>
    </citation>
    <scope>NUCLEOTIDE SEQUENCE [LARGE SCALE GENOMIC DNA]</scope>
    <source>
        <strain evidence="6 7">EGI 60007</strain>
    </source>
</reference>
<evidence type="ECO:0000256" key="3">
    <source>
        <dbReference type="ARBA" id="ARBA00022989"/>
    </source>
</evidence>
<keyword evidence="7" id="KW-1185">Reference proteome</keyword>
<dbReference type="Pfam" id="PF02361">
    <property type="entry name" value="CbiQ"/>
    <property type="match status" value="1"/>
</dbReference>
<evidence type="ECO:0000256" key="4">
    <source>
        <dbReference type="ARBA" id="ARBA00023136"/>
    </source>
</evidence>
<keyword evidence="2 5" id="KW-0812">Transmembrane</keyword>
<gene>
    <name evidence="6" type="ORF">F8O04_08105</name>
</gene>
<dbReference type="InterPro" id="IPR003339">
    <property type="entry name" value="ABC/ECF_trnsptr_transmembrane"/>
</dbReference>
<accession>A0A6H9WR86</accession>